<dbReference type="KEGG" id="pprf:DPRO_2529"/>
<dbReference type="Proteomes" id="UP000219215">
    <property type="component" value="Chromosome DPRO"/>
</dbReference>
<evidence type="ECO:0000313" key="3">
    <source>
        <dbReference type="Proteomes" id="UP000219215"/>
    </source>
</evidence>
<dbReference type="PANTHER" id="PTHR38834:SF3">
    <property type="entry name" value="SOLUTE-BINDING PROTEIN FAMILY 3_N-TERMINAL DOMAIN-CONTAINING PROTEIN"/>
    <property type="match status" value="1"/>
</dbReference>
<dbReference type="OrthoDB" id="5296159at2"/>
<evidence type="ECO:0000259" key="1">
    <source>
        <dbReference type="Pfam" id="PF00497"/>
    </source>
</evidence>
<organism evidence="2 3">
    <name type="scientific">Pseudodesulfovibrio profundus</name>
    <dbReference type="NCBI Taxonomy" id="57320"/>
    <lineage>
        <taxon>Bacteria</taxon>
        <taxon>Pseudomonadati</taxon>
        <taxon>Thermodesulfobacteriota</taxon>
        <taxon>Desulfovibrionia</taxon>
        <taxon>Desulfovibrionales</taxon>
        <taxon>Desulfovibrionaceae</taxon>
    </lineage>
</organism>
<proteinExistence type="predicted"/>
<name>A0A2C8FAF9_9BACT</name>
<sequence>MITEAFAQSDILVEYDYAPWKRALDLAAHDDHHGSVGWRKTKKRQRYFLFSKPLFTVDTVFFYNKSRPFDWARIEDVGHLKIGATLGYTYIDQLRAITRQHAGKLELAPSDEVNLRKLISGRIDVFPCSKSVGCFILNTQIGLPSAKTITYHPQPLRSGPIYLLISKNVPNAQTLIEQFNTGLLKLKESGRYDHIMHDCMKDLEKLSPTKIRQ</sequence>
<gene>
    <name evidence="2" type="ORF">DPRO_2529</name>
</gene>
<keyword evidence="3" id="KW-1185">Reference proteome</keyword>
<dbReference type="InterPro" id="IPR001638">
    <property type="entry name" value="Solute-binding_3/MltF_N"/>
</dbReference>
<dbReference type="AlphaFoldDB" id="A0A2C8FAF9"/>
<protein>
    <submittedName>
        <fullName evidence="2">Extracellular solute-binding protein, family 3</fullName>
    </submittedName>
</protein>
<dbReference type="SUPFAM" id="SSF53850">
    <property type="entry name" value="Periplasmic binding protein-like II"/>
    <property type="match status" value="1"/>
</dbReference>
<accession>A0A2C8FAF9</accession>
<dbReference type="PANTHER" id="PTHR38834">
    <property type="entry name" value="PERIPLASMIC SUBSTRATE BINDING PROTEIN FAMILY 3"/>
    <property type="match status" value="1"/>
</dbReference>
<reference evidence="3" key="1">
    <citation type="submission" date="2017-09" db="EMBL/GenBank/DDBJ databases">
        <authorList>
            <person name="Regsiter A."/>
            <person name="William W."/>
        </authorList>
    </citation>
    <scope>NUCLEOTIDE SEQUENCE [LARGE SCALE GENOMIC DNA]</scope>
    <source>
        <strain evidence="3">500-1</strain>
    </source>
</reference>
<evidence type="ECO:0000313" key="2">
    <source>
        <dbReference type="EMBL" id="SOB59438.1"/>
    </source>
</evidence>
<dbReference type="Pfam" id="PF00497">
    <property type="entry name" value="SBP_bac_3"/>
    <property type="match status" value="1"/>
</dbReference>
<dbReference type="EMBL" id="LT907975">
    <property type="protein sequence ID" value="SOB59438.1"/>
    <property type="molecule type" value="Genomic_DNA"/>
</dbReference>
<feature type="domain" description="Solute-binding protein family 3/N-terminal" evidence="1">
    <location>
        <begin position="13"/>
        <end position="196"/>
    </location>
</feature>
<dbReference type="Gene3D" id="3.40.190.10">
    <property type="entry name" value="Periplasmic binding protein-like II"/>
    <property type="match status" value="2"/>
</dbReference>